<organism evidence="4">
    <name type="scientific">Pyrenophora teres f. teres (strain 0-1)</name>
    <name type="common">Barley net blotch fungus</name>
    <name type="synonym">Drechslera teres f. teres</name>
    <dbReference type="NCBI Taxonomy" id="861557"/>
    <lineage>
        <taxon>Eukaryota</taxon>
        <taxon>Fungi</taxon>
        <taxon>Dikarya</taxon>
        <taxon>Ascomycota</taxon>
        <taxon>Pezizomycotina</taxon>
        <taxon>Dothideomycetes</taxon>
        <taxon>Pleosporomycetidae</taxon>
        <taxon>Pleosporales</taxon>
        <taxon>Pleosporineae</taxon>
        <taxon>Pleosporaceae</taxon>
        <taxon>Pyrenophora</taxon>
    </lineage>
</organism>
<evidence type="ECO:0000313" key="4">
    <source>
        <dbReference type="Proteomes" id="UP000001067"/>
    </source>
</evidence>
<evidence type="ECO:0000259" key="2">
    <source>
        <dbReference type="Pfam" id="PF00501"/>
    </source>
</evidence>
<dbReference type="KEGG" id="pte:PTT_14080"/>
<dbReference type="Gene3D" id="3.40.50.980">
    <property type="match status" value="2"/>
</dbReference>
<dbReference type="SUPFAM" id="SSF56801">
    <property type="entry name" value="Acetyl-CoA synthetase-like"/>
    <property type="match status" value="1"/>
</dbReference>
<dbReference type="Pfam" id="PF00501">
    <property type="entry name" value="AMP-binding"/>
    <property type="match status" value="1"/>
</dbReference>
<dbReference type="OrthoDB" id="416786at2759"/>
<proteinExistence type="predicted"/>
<dbReference type="Proteomes" id="UP000001067">
    <property type="component" value="Unassembled WGS sequence"/>
</dbReference>
<keyword evidence="4" id="KW-1185">Reference proteome</keyword>
<evidence type="ECO:0000313" key="3">
    <source>
        <dbReference type="EMBL" id="EFQ89584.1"/>
    </source>
</evidence>
<dbReference type="PANTHER" id="PTHR45527">
    <property type="entry name" value="NONRIBOSOMAL PEPTIDE SYNTHETASE"/>
    <property type="match status" value="1"/>
</dbReference>
<dbReference type="EMBL" id="GL535639">
    <property type="protein sequence ID" value="EFQ89584.1"/>
    <property type="molecule type" value="Genomic_DNA"/>
</dbReference>
<sequence>MTYAQLDKASDAIAKWLHKRSFAPESLVGVFAKRCCQTIVALLGILKAGLAYLPFDIMIPTKRIEAILSSLPGRRIIFLGADVQLPDMTLNQVEFVRISKALGEQVDELADGQLSCRGPATTVEPSATSLAYVMFTSGSTGQPKGVMAKHRGVVRLVRDNNIVQHLPVGRVMAHVTNLAFDVSTWEIYVPLLNGGTLVCIDTMTALDPVAMLQTSLQPWLLHLASSV</sequence>
<protein>
    <recommendedName>
        <fullName evidence="2">AMP-dependent synthetase/ligase domain-containing protein</fullName>
    </recommendedName>
</protein>
<dbReference type="FunFam" id="3.40.50.980:FF:000001">
    <property type="entry name" value="Non-ribosomal peptide synthetase"/>
    <property type="match status" value="1"/>
</dbReference>
<dbReference type="STRING" id="861557.E3RXG5"/>
<name>E3RXG5_PYRTT</name>
<accession>E3RXG5</accession>
<dbReference type="AlphaFoldDB" id="E3RXG5"/>
<dbReference type="GO" id="GO:0044550">
    <property type="term" value="P:secondary metabolite biosynthetic process"/>
    <property type="evidence" value="ECO:0007669"/>
    <property type="project" value="TreeGrafter"/>
</dbReference>
<keyword evidence="1" id="KW-0436">Ligase</keyword>
<dbReference type="GO" id="GO:0043041">
    <property type="term" value="P:amino acid activation for nonribosomal peptide biosynthetic process"/>
    <property type="evidence" value="ECO:0007669"/>
    <property type="project" value="TreeGrafter"/>
</dbReference>
<dbReference type="HOGENOM" id="CLU_000022_2_12_1"/>
<dbReference type="InterPro" id="IPR020845">
    <property type="entry name" value="AMP-binding_CS"/>
</dbReference>
<feature type="domain" description="AMP-dependent synthetase/ligase" evidence="2">
    <location>
        <begin position="1"/>
        <end position="212"/>
    </location>
</feature>
<reference evidence="3 4" key="1">
    <citation type="journal article" date="2010" name="Genome Biol.">
        <title>A first genome assembly of the barley fungal pathogen Pyrenophora teres f. teres.</title>
        <authorList>
            <person name="Ellwood S.R."/>
            <person name="Liu Z."/>
            <person name="Syme R.A."/>
            <person name="Lai Z."/>
            <person name="Hane J.K."/>
            <person name="Keiper F."/>
            <person name="Moffat C.S."/>
            <person name="Oliver R.P."/>
            <person name="Friesen T.L."/>
        </authorList>
    </citation>
    <scope>NUCLEOTIDE SEQUENCE [LARGE SCALE GENOMIC DNA]</scope>
    <source>
        <strain evidence="3 4">0-1</strain>
    </source>
</reference>
<evidence type="ECO:0000256" key="1">
    <source>
        <dbReference type="ARBA" id="ARBA00022598"/>
    </source>
</evidence>
<dbReference type="InterPro" id="IPR000873">
    <property type="entry name" value="AMP-dep_synth/lig_dom"/>
</dbReference>
<dbReference type="PANTHER" id="PTHR45527:SF1">
    <property type="entry name" value="FATTY ACID SYNTHASE"/>
    <property type="match status" value="1"/>
</dbReference>
<gene>
    <name evidence="3" type="ORF">PTT_14080</name>
</gene>
<dbReference type="PROSITE" id="PS00455">
    <property type="entry name" value="AMP_BINDING"/>
    <property type="match status" value="1"/>
</dbReference>
<dbReference type="GO" id="GO:0016874">
    <property type="term" value="F:ligase activity"/>
    <property type="evidence" value="ECO:0007669"/>
    <property type="project" value="UniProtKB-KW"/>
</dbReference>
<dbReference type="GO" id="GO:0005737">
    <property type="term" value="C:cytoplasm"/>
    <property type="evidence" value="ECO:0007669"/>
    <property type="project" value="TreeGrafter"/>
</dbReference>
<dbReference type="eggNOG" id="KOG1178">
    <property type="taxonomic scope" value="Eukaryota"/>
</dbReference>
<dbReference type="GO" id="GO:0031177">
    <property type="term" value="F:phosphopantetheine binding"/>
    <property type="evidence" value="ECO:0007669"/>
    <property type="project" value="TreeGrafter"/>
</dbReference>